<proteinExistence type="predicted"/>
<dbReference type="OrthoDB" id="2677311at2"/>
<evidence type="ECO:0000313" key="1">
    <source>
        <dbReference type="EMBL" id="SCP99127.1"/>
    </source>
</evidence>
<evidence type="ECO:0000313" key="2">
    <source>
        <dbReference type="Proteomes" id="UP000199315"/>
    </source>
</evidence>
<dbReference type="EMBL" id="FMKA01000033">
    <property type="protein sequence ID" value="SCP99127.1"/>
    <property type="molecule type" value="Genomic_DNA"/>
</dbReference>
<organism evidence="1 2">
    <name type="scientific">Anaerobium acetethylicum</name>
    <dbReference type="NCBI Taxonomy" id="1619234"/>
    <lineage>
        <taxon>Bacteria</taxon>
        <taxon>Bacillati</taxon>
        <taxon>Bacillota</taxon>
        <taxon>Clostridia</taxon>
        <taxon>Lachnospirales</taxon>
        <taxon>Lachnospiraceae</taxon>
        <taxon>Anaerobium</taxon>
    </lineage>
</organism>
<dbReference type="RefSeq" id="WP_091236413.1">
    <property type="nucleotide sequence ID" value="NZ_FMKA01000033.1"/>
</dbReference>
<protein>
    <submittedName>
        <fullName evidence="1">Uncharacterized protein</fullName>
    </submittedName>
</protein>
<reference evidence="1 2" key="1">
    <citation type="submission" date="2016-09" db="EMBL/GenBank/DDBJ databases">
        <authorList>
            <person name="Capua I."/>
            <person name="De Benedictis P."/>
            <person name="Joannis T."/>
            <person name="Lombin L.H."/>
            <person name="Cattoli G."/>
        </authorList>
    </citation>
    <scope>NUCLEOTIDE SEQUENCE [LARGE SCALE GENOMIC DNA]</scope>
    <source>
        <strain evidence="1 2">GluBS11</strain>
    </source>
</reference>
<name>A0A1D3TXM7_9FIRM</name>
<accession>A0A1D3TXM7</accession>
<dbReference type="STRING" id="1619234.SAMN05421730_10334"/>
<gene>
    <name evidence="1" type="ORF">SAMN05421730_10334</name>
</gene>
<dbReference type="AlphaFoldDB" id="A0A1D3TXM7"/>
<sequence length="268" mass="31005">MIDVGLPPYAYEYDGYAIAKFMSTPEFQTDFLDGKLFFNKSDFFMMGNTVGVSDFTEGQSIIAQPTEEKLVTGKIEVCNSEAFMVFRDYTNMPDKYPGLLVADYSFSENRNRKIISFYSMFVSSEKNRISPFSERMQQEFGQYAVIILNRQEFFKRVENALRLEVQVRDAKMGFVTYKPEEEMSGLVEWNPFLKPENYDYQNEFRISFLNDNDAPLKLNLGSDIRDIAVPIVAEDLYENTFMADGKIYYSITDRVADRKVLLDVPSDA</sequence>
<dbReference type="Proteomes" id="UP000199315">
    <property type="component" value="Unassembled WGS sequence"/>
</dbReference>
<keyword evidence="2" id="KW-1185">Reference proteome</keyword>